<protein>
    <submittedName>
        <fullName evidence="2">Pr6Pr family membrane protein</fullName>
    </submittedName>
</protein>
<feature type="transmembrane region" description="Helical" evidence="1">
    <location>
        <begin position="101"/>
        <end position="120"/>
    </location>
</feature>
<evidence type="ECO:0000256" key="1">
    <source>
        <dbReference type="SAM" id="Phobius"/>
    </source>
</evidence>
<feature type="transmembrane region" description="Helical" evidence="1">
    <location>
        <begin position="69"/>
        <end position="89"/>
    </location>
</feature>
<sequence>MFRFFTNLSNLACVLYFLADAFYLLIQKKEEGITFCPVLKMIVMMSVTVTMLIAQFLLGNFHMNGAGSIALILLHRVVPPMAILDWLLFDKKGWMTKLSPVWGVTAPLVYFAYAVIAAQTESSVQNGSRYPYPFMDIDKLGVPTVAVTVAALAAGFIVLGYLFYAVDHTLAKKAEHKRAARKSGSSQKSES</sequence>
<dbReference type="KEGG" id="carl:PXC00_12870"/>
<organism evidence="2 3">
    <name type="scientific">Caproicibacterium argilliputei</name>
    <dbReference type="NCBI Taxonomy" id="3030016"/>
    <lineage>
        <taxon>Bacteria</taxon>
        <taxon>Bacillati</taxon>
        <taxon>Bacillota</taxon>
        <taxon>Clostridia</taxon>
        <taxon>Eubacteriales</taxon>
        <taxon>Oscillospiraceae</taxon>
        <taxon>Caproicibacterium</taxon>
    </lineage>
</organism>
<keyword evidence="1" id="KW-1133">Transmembrane helix</keyword>
<proteinExistence type="predicted"/>
<gene>
    <name evidence="2" type="ORF">PXC00_12870</name>
</gene>
<dbReference type="RefSeq" id="WP_316935001.1">
    <property type="nucleotide sequence ID" value="NZ_CP135996.1"/>
</dbReference>
<reference evidence="3" key="3">
    <citation type="submission" date="2024-06" db="EMBL/GenBank/DDBJ databases">
        <authorList>
            <person name="Zeng C."/>
        </authorList>
    </citation>
    <scope>NUCLEOTIDE SEQUENCE [LARGE SCALE GENOMIC DNA]</scope>
    <source>
        <strain evidence="3">ZCY20-5</strain>
    </source>
</reference>
<feature type="transmembrane region" description="Helical" evidence="1">
    <location>
        <begin position="140"/>
        <end position="164"/>
    </location>
</feature>
<keyword evidence="1" id="KW-0812">Transmembrane</keyword>
<reference evidence="3" key="2">
    <citation type="submission" date="2024-06" db="EMBL/GenBank/DDBJ databases">
        <title>Caproicibacterium argilliputei sp. nov, a novel caproic acid producing anaerobic bacterium isolated from pit mud.</title>
        <authorList>
            <person name="Zeng C."/>
        </authorList>
    </citation>
    <scope>NUCLEOTIDE SEQUENCE [LARGE SCALE GENOMIC DNA]</scope>
    <source>
        <strain evidence="3">ZCY20-5</strain>
    </source>
</reference>
<dbReference type="EMBL" id="CP135996">
    <property type="protein sequence ID" value="WOC32070.1"/>
    <property type="molecule type" value="Genomic_DNA"/>
</dbReference>
<keyword evidence="1" id="KW-0472">Membrane</keyword>
<keyword evidence="3" id="KW-1185">Reference proteome</keyword>
<accession>A0AA97H1T5</accession>
<name>A0AA97H1T5_9FIRM</name>
<feature type="transmembrane region" description="Helical" evidence="1">
    <location>
        <begin position="38"/>
        <end position="57"/>
    </location>
</feature>
<dbReference type="Proteomes" id="UP001300604">
    <property type="component" value="Chromosome"/>
</dbReference>
<dbReference type="AlphaFoldDB" id="A0AA97H1T5"/>
<dbReference type="NCBIfam" id="NF038065">
    <property type="entry name" value="Pr6Pr"/>
    <property type="match status" value="1"/>
</dbReference>
<dbReference type="InterPro" id="IPR049713">
    <property type="entry name" value="Pr6Pr-like"/>
</dbReference>
<reference evidence="2 3" key="1">
    <citation type="submission" date="2024-06" db="EMBL/GenBank/DDBJ databases">
        <title>Caproicibacterium argilliputei sp. nov, a novel caproic acid producing anaerobic bacterium isolated from pit mud.</title>
        <authorList>
            <person name="Xia S."/>
        </authorList>
    </citation>
    <scope>NUCLEOTIDE SEQUENCE [LARGE SCALE GENOMIC DNA]</scope>
    <source>
        <strain evidence="2 3">ZCY20-5</strain>
    </source>
</reference>
<feature type="transmembrane region" description="Helical" evidence="1">
    <location>
        <begin position="6"/>
        <end position="26"/>
    </location>
</feature>
<evidence type="ECO:0000313" key="3">
    <source>
        <dbReference type="Proteomes" id="UP001300604"/>
    </source>
</evidence>
<evidence type="ECO:0000313" key="2">
    <source>
        <dbReference type="EMBL" id="WOC32070.1"/>
    </source>
</evidence>